<reference evidence="5 6" key="1">
    <citation type="submission" date="2020-08" db="EMBL/GenBank/DDBJ databases">
        <title>Genomic Encyclopedia of Type Strains, Phase IV (KMG-IV): sequencing the most valuable type-strain genomes for metagenomic binning, comparative biology and taxonomic classification.</title>
        <authorList>
            <person name="Goeker M."/>
        </authorList>
    </citation>
    <scope>NUCLEOTIDE SEQUENCE [LARGE SCALE GENOMIC DNA]</scope>
    <source>
        <strain evidence="5 6">DSM 29007</strain>
    </source>
</reference>
<dbReference type="RefSeq" id="WP_170037810.1">
    <property type="nucleotide sequence ID" value="NZ_JABDTL010000002.1"/>
</dbReference>
<dbReference type="SUPFAM" id="SSF53756">
    <property type="entry name" value="UDP-Glycosyltransferase/glycogen phosphorylase"/>
    <property type="match status" value="1"/>
</dbReference>
<organism evidence="5 6">
    <name type="scientific">Longimicrobium terrae</name>
    <dbReference type="NCBI Taxonomy" id="1639882"/>
    <lineage>
        <taxon>Bacteria</taxon>
        <taxon>Pseudomonadati</taxon>
        <taxon>Gemmatimonadota</taxon>
        <taxon>Longimicrobiia</taxon>
        <taxon>Longimicrobiales</taxon>
        <taxon>Longimicrobiaceae</taxon>
        <taxon>Longimicrobium</taxon>
    </lineage>
</organism>
<keyword evidence="1" id="KW-0328">Glycosyltransferase</keyword>
<protein>
    <submittedName>
        <fullName evidence="5">Glycosyltransferase involved in cell wall biosynthesis</fullName>
    </submittedName>
</protein>
<dbReference type="Proteomes" id="UP000582837">
    <property type="component" value="Unassembled WGS sequence"/>
</dbReference>
<evidence type="ECO:0000256" key="2">
    <source>
        <dbReference type="ARBA" id="ARBA00022679"/>
    </source>
</evidence>
<evidence type="ECO:0000259" key="4">
    <source>
        <dbReference type="Pfam" id="PF13439"/>
    </source>
</evidence>
<dbReference type="InterPro" id="IPR001296">
    <property type="entry name" value="Glyco_trans_1"/>
</dbReference>
<accession>A0A841GQM7</accession>
<dbReference type="Pfam" id="PF13439">
    <property type="entry name" value="Glyco_transf_4"/>
    <property type="match status" value="1"/>
</dbReference>
<keyword evidence="6" id="KW-1185">Reference proteome</keyword>
<sequence>MRILFANDGIGDAGGVQNYLAAVMPAMAARGHELALLHLDRLRPGEPSPAPAGTPHFCIDELGADAAIAAALAWKPSLAFIHNMRPLEIDARLAEAVPVVKMMHGYFGTCISGQKAHLWPRPVTCNRALGVGCLAHYGPRRCGQLRPGYVAKQWAWAHEQNDLFARYAAMVTPSRHLRDEYIRNGARPDQVHAIPLFPTVEGVPAEPPPEFRVLFLGRMTAIKGGDVLIRAVADAGSRAGIRIPLLMAGDGPQRAAWERLAITRDVDATFTGWVADDARGDLFRQASLVVVPSVWPEPFGLTGLEAGVFGVPSLAFDVGGIGDWLTDGVNGFLADGDPPTADKLADGLVHAVQHPDELRRMRAGARAVAERMSLDRHVSALEGVLSRAVAAGA</sequence>
<evidence type="ECO:0000313" key="5">
    <source>
        <dbReference type="EMBL" id="MBB6069360.1"/>
    </source>
</evidence>
<feature type="domain" description="Glycosyltransferase subfamily 4-like N-terminal" evidence="4">
    <location>
        <begin position="14"/>
        <end position="195"/>
    </location>
</feature>
<dbReference type="GO" id="GO:0016757">
    <property type="term" value="F:glycosyltransferase activity"/>
    <property type="evidence" value="ECO:0007669"/>
    <property type="project" value="UniProtKB-KW"/>
</dbReference>
<evidence type="ECO:0000256" key="1">
    <source>
        <dbReference type="ARBA" id="ARBA00022676"/>
    </source>
</evidence>
<dbReference type="PANTHER" id="PTHR12526:SF510">
    <property type="entry name" value="D-INOSITOL 3-PHOSPHATE GLYCOSYLTRANSFERASE"/>
    <property type="match status" value="1"/>
</dbReference>
<dbReference type="InterPro" id="IPR028098">
    <property type="entry name" value="Glyco_trans_4-like_N"/>
</dbReference>
<feature type="domain" description="Glycosyl transferase family 1" evidence="3">
    <location>
        <begin position="206"/>
        <end position="366"/>
    </location>
</feature>
<evidence type="ECO:0000259" key="3">
    <source>
        <dbReference type="Pfam" id="PF00534"/>
    </source>
</evidence>
<dbReference type="CDD" id="cd03801">
    <property type="entry name" value="GT4_PimA-like"/>
    <property type="match status" value="1"/>
</dbReference>
<dbReference type="Pfam" id="PF00534">
    <property type="entry name" value="Glycos_transf_1"/>
    <property type="match status" value="1"/>
</dbReference>
<dbReference type="AlphaFoldDB" id="A0A841GQM7"/>
<dbReference type="Gene3D" id="3.40.50.2000">
    <property type="entry name" value="Glycogen Phosphorylase B"/>
    <property type="match status" value="2"/>
</dbReference>
<gene>
    <name evidence="5" type="ORF">HNQ61_000975</name>
</gene>
<dbReference type="EMBL" id="JACHIA010000002">
    <property type="protein sequence ID" value="MBB6069360.1"/>
    <property type="molecule type" value="Genomic_DNA"/>
</dbReference>
<evidence type="ECO:0000313" key="6">
    <source>
        <dbReference type="Proteomes" id="UP000582837"/>
    </source>
</evidence>
<dbReference type="PANTHER" id="PTHR12526">
    <property type="entry name" value="GLYCOSYLTRANSFERASE"/>
    <property type="match status" value="1"/>
</dbReference>
<keyword evidence="2 5" id="KW-0808">Transferase</keyword>
<proteinExistence type="predicted"/>
<name>A0A841GQM7_9BACT</name>
<comment type="caution">
    <text evidence="5">The sequence shown here is derived from an EMBL/GenBank/DDBJ whole genome shotgun (WGS) entry which is preliminary data.</text>
</comment>